<dbReference type="Pfam" id="PF00753">
    <property type="entry name" value="Lactamase_B"/>
    <property type="match status" value="1"/>
</dbReference>
<reference evidence="2 3" key="1">
    <citation type="submission" date="2019-12" db="EMBL/GenBank/DDBJ databases">
        <title>Auraticoccus cholistani sp. nov., an actinomycete isolated from soil of Cholistan desert.</title>
        <authorList>
            <person name="Cheema M.T."/>
        </authorList>
    </citation>
    <scope>NUCLEOTIDE SEQUENCE [LARGE SCALE GENOMIC DNA]</scope>
    <source>
        <strain evidence="2 3">F435</strain>
    </source>
</reference>
<accession>A0A6A9UWN3</accession>
<dbReference type="GO" id="GO:0016787">
    <property type="term" value="F:hydrolase activity"/>
    <property type="evidence" value="ECO:0007669"/>
    <property type="project" value="UniProtKB-KW"/>
</dbReference>
<dbReference type="InterPro" id="IPR001279">
    <property type="entry name" value="Metallo-B-lactamas"/>
</dbReference>
<proteinExistence type="predicted"/>
<dbReference type="InterPro" id="IPR051453">
    <property type="entry name" value="MBL_Glyoxalase_II"/>
</dbReference>
<dbReference type="Proteomes" id="UP000435304">
    <property type="component" value="Unassembled WGS sequence"/>
</dbReference>
<evidence type="ECO:0000313" key="2">
    <source>
        <dbReference type="EMBL" id="MVA77253.1"/>
    </source>
</evidence>
<dbReference type="RefSeq" id="WP_156611404.1">
    <property type="nucleotide sequence ID" value="NZ_WPCU01000010.1"/>
</dbReference>
<dbReference type="PANTHER" id="PTHR46233:SF1">
    <property type="entry name" value="CONSERVED PROTEIN"/>
    <property type="match status" value="1"/>
</dbReference>
<keyword evidence="2" id="KW-0378">Hydrolase</keyword>
<evidence type="ECO:0000313" key="3">
    <source>
        <dbReference type="Proteomes" id="UP000435304"/>
    </source>
</evidence>
<dbReference type="SUPFAM" id="SSF56281">
    <property type="entry name" value="Metallo-hydrolase/oxidoreductase"/>
    <property type="match status" value="1"/>
</dbReference>
<dbReference type="Gene3D" id="3.60.15.10">
    <property type="entry name" value="Ribonuclease Z/Hydroxyacylglutathione hydrolase-like"/>
    <property type="match status" value="1"/>
</dbReference>
<dbReference type="InterPro" id="IPR036866">
    <property type="entry name" value="RibonucZ/Hydroxyglut_hydro"/>
</dbReference>
<dbReference type="EMBL" id="WPCU01000010">
    <property type="protein sequence ID" value="MVA77253.1"/>
    <property type="molecule type" value="Genomic_DNA"/>
</dbReference>
<name>A0A6A9UWN3_9ACTN</name>
<organism evidence="2 3">
    <name type="scientific">Auraticoccus cholistanensis</name>
    <dbReference type="NCBI Taxonomy" id="2656650"/>
    <lineage>
        <taxon>Bacteria</taxon>
        <taxon>Bacillati</taxon>
        <taxon>Actinomycetota</taxon>
        <taxon>Actinomycetes</taxon>
        <taxon>Propionibacteriales</taxon>
        <taxon>Propionibacteriaceae</taxon>
        <taxon>Auraticoccus</taxon>
    </lineage>
</organism>
<sequence>MSEQEPLNHVEPGGPPLRLVLTEGVELVKVSVGPMDNNAYLVTVAGETVLIDAAAEPDRLLETIGDRRVTTVVTTHRHADHLGALAEVAAATGARLVCGAEDALAVESATGTSQQPLRDGGVVPLGRGLLDVLTVPGHTPGSVVLGLRYQDGPDHLFTGDSLFPGGPGRTESPEDFRELMDHLEHKVFRHFTDDTVVHPGHGDDTTIGRERPHLQEWRQRGW</sequence>
<protein>
    <submittedName>
        <fullName evidence="2">MBL fold metallo-hydrolase</fullName>
    </submittedName>
</protein>
<dbReference type="PANTHER" id="PTHR46233">
    <property type="entry name" value="HYDROXYACYLGLUTATHIONE HYDROLASE GLOC"/>
    <property type="match status" value="1"/>
</dbReference>
<dbReference type="AlphaFoldDB" id="A0A6A9UWN3"/>
<keyword evidence="3" id="KW-1185">Reference proteome</keyword>
<evidence type="ECO:0000259" key="1">
    <source>
        <dbReference type="SMART" id="SM00849"/>
    </source>
</evidence>
<dbReference type="SMART" id="SM00849">
    <property type="entry name" value="Lactamase_B"/>
    <property type="match status" value="1"/>
</dbReference>
<dbReference type="CDD" id="cd06262">
    <property type="entry name" value="metallo-hydrolase-like_MBL-fold"/>
    <property type="match status" value="1"/>
</dbReference>
<comment type="caution">
    <text evidence="2">The sequence shown here is derived from an EMBL/GenBank/DDBJ whole genome shotgun (WGS) entry which is preliminary data.</text>
</comment>
<gene>
    <name evidence="2" type="ORF">GC722_14655</name>
</gene>
<feature type="domain" description="Metallo-beta-lactamase" evidence="1">
    <location>
        <begin position="36"/>
        <end position="201"/>
    </location>
</feature>